<accession>A0A066VUS7</accession>
<evidence type="ECO:0000313" key="2">
    <source>
        <dbReference type="Proteomes" id="UP000027361"/>
    </source>
</evidence>
<dbReference type="Proteomes" id="UP000027361">
    <property type="component" value="Unassembled WGS sequence"/>
</dbReference>
<dbReference type="RefSeq" id="XP_013243093.1">
    <property type="nucleotide sequence ID" value="XM_013387639.1"/>
</dbReference>
<sequence length="69" mass="7296">MTAAFASTNILPSSNGYSYAGCYADTSKTKVLWGSVTNDDTINTVRSCVSARRAQDYQIAGVKAGTLLL</sequence>
<comment type="caution">
    <text evidence="1">The sequence shown here is derived from an EMBL/GenBank/DDBJ whole genome shotgun (WGS) entry which is preliminary data.</text>
</comment>
<proteinExistence type="predicted"/>
<dbReference type="InParanoid" id="A0A066VUS7"/>
<evidence type="ECO:0000313" key="1">
    <source>
        <dbReference type="EMBL" id="KDN45236.1"/>
    </source>
</evidence>
<reference evidence="1 2" key="1">
    <citation type="submission" date="2014-05" db="EMBL/GenBank/DDBJ databases">
        <title>Draft genome sequence of a rare smut relative, Tilletiaria anomala UBC 951.</title>
        <authorList>
            <consortium name="DOE Joint Genome Institute"/>
            <person name="Toome M."/>
            <person name="Kuo A."/>
            <person name="Henrissat B."/>
            <person name="Lipzen A."/>
            <person name="Tritt A."/>
            <person name="Yoshinaga Y."/>
            <person name="Zane M."/>
            <person name="Barry K."/>
            <person name="Grigoriev I.V."/>
            <person name="Spatafora J.W."/>
            <person name="Aimea M.C."/>
        </authorList>
    </citation>
    <scope>NUCLEOTIDE SEQUENCE [LARGE SCALE GENOMIC DNA]</scope>
    <source>
        <strain evidence="1 2">UBC 951</strain>
    </source>
</reference>
<keyword evidence="2" id="KW-1185">Reference proteome</keyword>
<organism evidence="1 2">
    <name type="scientific">Tilletiaria anomala (strain ATCC 24038 / CBS 436.72 / UBC 951)</name>
    <dbReference type="NCBI Taxonomy" id="1037660"/>
    <lineage>
        <taxon>Eukaryota</taxon>
        <taxon>Fungi</taxon>
        <taxon>Dikarya</taxon>
        <taxon>Basidiomycota</taxon>
        <taxon>Ustilaginomycotina</taxon>
        <taxon>Exobasidiomycetes</taxon>
        <taxon>Georgefischeriales</taxon>
        <taxon>Tilletiariaceae</taxon>
        <taxon>Tilletiaria</taxon>
    </lineage>
</organism>
<dbReference type="AlphaFoldDB" id="A0A066VUS7"/>
<name>A0A066VUS7_TILAU</name>
<dbReference type="EMBL" id="JMSN01000044">
    <property type="protein sequence ID" value="KDN45236.1"/>
    <property type="molecule type" value="Genomic_DNA"/>
</dbReference>
<protein>
    <submittedName>
        <fullName evidence="1">Uncharacterized protein</fullName>
    </submittedName>
</protein>
<dbReference type="HOGENOM" id="CLU_2777693_0_0_1"/>
<dbReference type="OrthoDB" id="5985073at2759"/>
<gene>
    <name evidence="1" type="ORF">K437DRAFT_256684</name>
</gene>
<dbReference type="GeneID" id="25264494"/>